<gene>
    <name evidence="2" type="ORF">FO442_06125</name>
</gene>
<accession>A0A556N3E6</accession>
<evidence type="ECO:0000256" key="1">
    <source>
        <dbReference type="SAM" id="SignalP"/>
    </source>
</evidence>
<sequence>MKKVILISALCIFSYSGNAQVTIVKDSRIDELVNAQGQGAMQEINGYRLQLAFDSNRSFIDDARSRFSAQFPKVDTYVEFVAPHYFLKVGDFRTQLEAEKVKAATASQFPTGFIVKEKINLPRIDQ</sequence>
<dbReference type="EMBL" id="VLPL01000002">
    <property type="protein sequence ID" value="TSJ46736.1"/>
    <property type="molecule type" value="Genomic_DNA"/>
</dbReference>
<proteinExistence type="predicted"/>
<dbReference type="AlphaFoldDB" id="A0A556N3E6"/>
<feature type="signal peptide" evidence="1">
    <location>
        <begin position="1"/>
        <end position="19"/>
    </location>
</feature>
<keyword evidence="3" id="KW-1185">Reference proteome</keyword>
<organism evidence="2 3">
    <name type="scientific">Fluviicola chungangensis</name>
    <dbReference type="NCBI Taxonomy" id="2597671"/>
    <lineage>
        <taxon>Bacteria</taxon>
        <taxon>Pseudomonadati</taxon>
        <taxon>Bacteroidota</taxon>
        <taxon>Flavobacteriia</taxon>
        <taxon>Flavobacteriales</taxon>
        <taxon>Crocinitomicaceae</taxon>
        <taxon>Fluviicola</taxon>
    </lineage>
</organism>
<dbReference type="Proteomes" id="UP000316008">
    <property type="component" value="Unassembled WGS sequence"/>
</dbReference>
<feature type="chain" id="PRO_5022130091" evidence="1">
    <location>
        <begin position="20"/>
        <end position="126"/>
    </location>
</feature>
<name>A0A556N3E6_9FLAO</name>
<comment type="caution">
    <text evidence="2">The sequence shown here is derived from an EMBL/GenBank/DDBJ whole genome shotgun (WGS) entry which is preliminary data.</text>
</comment>
<reference evidence="2 3" key="1">
    <citation type="submission" date="2019-07" db="EMBL/GenBank/DDBJ databases">
        <authorList>
            <person name="Huq M.A."/>
        </authorList>
    </citation>
    <scope>NUCLEOTIDE SEQUENCE [LARGE SCALE GENOMIC DNA]</scope>
    <source>
        <strain evidence="2 3">MAH-3</strain>
    </source>
</reference>
<dbReference type="RefSeq" id="WP_144332273.1">
    <property type="nucleotide sequence ID" value="NZ_VLPL01000002.1"/>
</dbReference>
<protein>
    <submittedName>
        <fullName evidence="2">SPOR domain-containing protein</fullName>
    </submittedName>
</protein>
<dbReference type="OrthoDB" id="2473397at2"/>
<keyword evidence="1" id="KW-0732">Signal</keyword>
<evidence type="ECO:0000313" key="2">
    <source>
        <dbReference type="EMBL" id="TSJ46736.1"/>
    </source>
</evidence>
<evidence type="ECO:0000313" key="3">
    <source>
        <dbReference type="Proteomes" id="UP000316008"/>
    </source>
</evidence>